<organism evidence="2">
    <name type="scientific">Pantoea sp. BJ2</name>
    <dbReference type="NCBI Taxonomy" id="3141322"/>
    <lineage>
        <taxon>Bacteria</taxon>
        <taxon>Pseudomonadati</taxon>
        <taxon>Pseudomonadota</taxon>
        <taxon>Gammaproteobacteria</taxon>
        <taxon>Enterobacterales</taxon>
        <taxon>Erwiniaceae</taxon>
        <taxon>Pantoea</taxon>
    </lineage>
</organism>
<dbReference type="EMBL" id="CP158294">
    <property type="protein sequence ID" value="XBV47649.1"/>
    <property type="molecule type" value="Genomic_DNA"/>
</dbReference>
<evidence type="ECO:0000313" key="2">
    <source>
        <dbReference type="EMBL" id="XBV47649.1"/>
    </source>
</evidence>
<protein>
    <submittedName>
        <fullName evidence="2">Uncharacterized protein</fullName>
    </submittedName>
</protein>
<feature type="compositionally biased region" description="Basic and acidic residues" evidence="1">
    <location>
        <begin position="160"/>
        <end position="177"/>
    </location>
</feature>
<geneLocation type="plasmid" evidence="2">
    <name>plasmindB</name>
</geneLocation>
<proteinExistence type="predicted"/>
<dbReference type="AlphaFoldDB" id="A0AAU7U463"/>
<reference evidence="2" key="1">
    <citation type="submission" date="2024-06" db="EMBL/GenBank/DDBJ databases">
        <title>Multiomics insights into the TNT degradation mechanism by Pantoea sp. BJ2 isolated from an ammunition destruction site.</title>
        <authorList>
            <person name="Luo J."/>
        </authorList>
    </citation>
    <scope>NUCLEOTIDE SEQUENCE</scope>
    <source>
        <strain evidence="2">BJ2</strain>
        <plasmid evidence="2">plasmindB</plasmid>
    </source>
</reference>
<sequence length="442" mass="50647">MADTVDLVVLVADPAGFAAEIFRANHEEILSELLKDALLHYRRDPGWFEVTFRGNRFFTCQLVTIPLLAFIKKRVPARQLQAAAEKTLAQIRQYSDMNDPAAWIMVNADYFTPLPRPGVNLWHARKVKNALEKAIFTETGEITEQVTKSAPAGINAAPQIKKESAPEKTTGRKNGPDADKVMERVMLGWRVKDICKEQSCSEAYVYNLIKKRKGSSAMDYRWKQWELISGMYHAEPKMTLEEIEKACGVSRAVIYHAIKKIAERDGIEIKPREHERKLTPGDVEAIKFKLSQGVLRKDILTAYSITNDTLIKYVGTHEDYRVIPEELKEYAVRLRVQGKTLQETADILGVTVATVKRAWSKKKYSSEIKEKRVKYDNRNVLSKRDRDQAVNAVIHDGHTRKQIYTQYGINALTLRRYIRDALKREAEVLREDNTEKDGQEKL</sequence>
<name>A0AAU7U463_9GAMM</name>
<keyword evidence="2" id="KW-0614">Plasmid</keyword>
<evidence type="ECO:0000256" key="1">
    <source>
        <dbReference type="SAM" id="MobiDB-lite"/>
    </source>
</evidence>
<feature type="region of interest" description="Disordered" evidence="1">
    <location>
        <begin position="153"/>
        <end position="177"/>
    </location>
</feature>
<accession>A0AAU7U463</accession>
<dbReference type="Gene3D" id="1.10.10.60">
    <property type="entry name" value="Homeodomain-like"/>
    <property type="match status" value="1"/>
</dbReference>
<gene>
    <name evidence="2" type="ORF">AAF463_23720</name>
</gene>
<dbReference type="RefSeq" id="WP_350262695.1">
    <property type="nucleotide sequence ID" value="NZ_CP158294.1"/>
</dbReference>